<accession>W4QJ19</accession>
<evidence type="ECO:0000313" key="2">
    <source>
        <dbReference type="EMBL" id="GAE31329.1"/>
    </source>
</evidence>
<sequence length="92" mass="11063">MIENRTFAEVAKQYEPLIRGQIKKLNIYRNREEFYQVGLIGLWRAYEQYDQEKGSFSTIALFKVRGCLLDFLRKEARYSEQHIYGMDIVFDI</sequence>
<dbReference type="RefSeq" id="WP_052015915.1">
    <property type="nucleotide sequence ID" value="NZ_BAUU01000018.1"/>
</dbReference>
<organism evidence="2 3">
    <name type="scientific">Halalkalibacter hemicellulosilyticusJCM 9152</name>
    <dbReference type="NCBI Taxonomy" id="1236971"/>
    <lineage>
        <taxon>Bacteria</taxon>
        <taxon>Bacillati</taxon>
        <taxon>Bacillota</taxon>
        <taxon>Bacilli</taxon>
        <taxon>Bacillales</taxon>
        <taxon>Bacillaceae</taxon>
        <taxon>Halalkalibacter</taxon>
    </lineage>
</organism>
<dbReference type="Gene3D" id="1.10.1740.10">
    <property type="match status" value="1"/>
</dbReference>
<comment type="caution">
    <text evidence="2">The sequence shown here is derived from an EMBL/GenBank/DDBJ whole genome shotgun (WGS) entry which is preliminary data.</text>
</comment>
<dbReference type="InterPro" id="IPR007627">
    <property type="entry name" value="RNA_pol_sigma70_r2"/>
</dbReference>
<gene>
    <name evidence="2" type="ORF">JCM9152_2788</name>
</gene>
<name>W4QJ19_9BACI</name>
<dbReference type="GO" id="GO:0006352">
    <property type="term" value="P:DNA-templated transcription initiation"/>
    <property type="evidence" value="ECO:0007669"/>
    <property type="project" value="InterPro"/>
</dbReference>
<evidence type="ECO:0000259" key="1">
    <source>
        <dbReference type="Pfam" id="PF04542"/>
    </source>
</evidence>
<evidence type="ECO:0000313" key="3">
    <source>
        <dbReference type="Proteomes" id="UP000018895"/>
    </source>
</evidence>
<proteinExistence type="predicted"/>
<protein>
    <submittedName>
        <fullName evidence="2">RNA polymerase sigma factor</fullName>
    </submittedName>
</protein>
<dbReference type="InterPro" id="IPR013325">
    <property type="entry name" value="RNA_pol_sigma_r2"/>
</dbReference>
<dbReference type="EMBL" id="BAUU01000018">
    <property type="protein sequence ID" value="GAE31329.1"/>
    <property type="molecule type" value="Genomic_DNA"/>
</dbReference>
<dbReference type="OrthoDB" id="9783788at2"/>
<dbReference type="SUPFAM" id="SSF88946">
    <property type="entry name" value="Sigma2 domain of RNA polymerase sigma factors"/>
    <property type="match status" value="1"/>
</dbReference>
<dbReference type="Proteomes" id="UP000018895">
    <property type="component" value="Unassembled WGS sequence"/>
</dbReference>
<dbReference type="STRING" id="1236971.JCM9152_2788"/>
<dbReference type="AlphaFoldDB" id="W4QJ19"/>
<reference evidence="2" key="1">
    <citation type="journal article" date="2014" name="Genome Announc.">
        <title>Draft Genome Sequences of Three Alkaliphilic Bacillus Strains, Bacillus wakoensis JCM 9140T, Bacillus akibai JCM 9157T, and Bacillus hemicellulosilyticus JCM 9152T.</title>
        <authorList>
            <person name="Yuki M."/>
            <person name="Oshima K."/>
            <person name="Suda W."/>
            <person name="Oshida Y."/>
            <person name="Kitamura K."/>
            <person name="Iida T."/>
            <person name="Hattori M."/>
            <person name="Ohkuma M."/>
        </authorList>
    </citation>
    <scope>NUCLEOTIDE SEQUENCE [LARGE SCALE GENOMIC DNA]</scope>
    <source>
        <strain evidence="2">JCM 9152</strain>
    </source>
</reference>
<dbReference type="GO" id="GO:0003700">
    <property type="term" value="F:DNA-binding transcription factor activity"/>
    <property type="evidence" value="ECO:0007669"/>
    <property type="project" value="InterPro"/>
</dbReference>
<dbReference type="Pfam" id="PF04542">
    <property type="entry name" value="Sigma70_r2"/>
    <property type="match status" value="1"/>
</dbReference>
<feature type="domain" description="RNA polymerase sigma-70 region 2" evidence="1">
    <location>
        <begin position="12"/>
        <end position="77"/>
    </location>
</feature>
<keyword evidence="3" id="KW-1185">Reference proteome</keyword>